<reference evidence="1" key="1">
    <citation type="submission" date="2022-11" db="EMBL/GenBank/DDBJ databases">
        <authorList>
            <person name="Petersen C."/>
        </authorList>
    </citation>
    <scope>NUCLEOTIDE SEQUENCE</scope>
    <source>
        <strain evidence="1">IBT 23319</strain>
    </source>
</reference>
<name>A0A9W9NR04_PENCI</name>
<dbReference type="AlphaFoldDB" id="A0A9W9NR04"/>
<dbReference type="EMBL" id="JAPQKT010000008">
    <property type="protein sequence ID" value="KAJ5222984.1"/>
    <property type="molecule type" value="Genomic_DNA"/>
</dbReference>
<dbReference type="RefSeq" id="XP_056497907.1">
    <property type="nucleotide sequence ID" value="XM_056648142.1"/>
</dbReference>
<protein>
    <submittedName>
        <fullName evidence="1">Uncharacterized protein</fullName>
    </submittedName>
</protein>
<proteinExistence type="predicted"/>
<evidence type="ECO:0000313" key="1">
    <source>
        <dbReference type="EMBL" id="KAJ5222984.1"/>
    </source>
</evidence>
<sequence>MLRKLPKINFLTSSLASSGLIATLIFTTNFENKVHPGKNITKPLSEYNPIIALTVVTAFYRQVLVYETLIQQNIVQARALAVVYGIRCVLKGIEHPAHVEYAKLVAINPEAIHNPILQSKARAARRLSLTIACRFGRYILDFWSGNYVAKWRGRLFARWMLIW</sequence>
<keyword evidence="2" id="KW-1185">Reference proteome</keyword>
<gene>
    <name evidence="1" type="ORF">N7469_009224</name>
</gene>
<accession>A0A9W9NR04</accession>
<evidence type="ECO:0000313" key="2">
    <source>
        <dbReference type="Proteomes" id="UP001147733"/>
    </source>
</evidence>
<dbReference type="Proteomes" id="UP001147733">
    <property type="component" value="Unassembled WGS sequence"/>
</dbReference>
<organism evidence="1 2">
    <name type="scientific">Penicillium citrinum</name>
    <dbReference type="NCBI Taxonomy" id="5077"/>
    <lineage>
        <taxon>Eukaryota</taxon>
        <taxon>Fungi</taxon>
        <taxon>Dikarya</taxon>
        <taxon>Ascomycota</taxon>
        <taxon>Pezizomycotina</taxon>
        <taxon>Eurotiomycetes</taxon>
        <taxon>Eurotiomycetidae</taxon>
        <taxon>Eurotiales</taxon>
        <taxon>Aspergillaceae</taxon>
        <taxon>Penicillium</taxon>
    </lineage>
</organism>
<dbReference type="GeneID" id="81387309"/>
<reference evidence="1" key="2">
    <citation type="journal article" date="2023" name="IMA Fungus">
        <title>Comparative genomic study of the Penicillium genus elucidates a diverse pangenome and 15 lateral gene transfer events.</title>
        <authorList>
            <person name="Petersen C."/>
            <person name="Sorensen T."/>
            <person name="Nielsen M.R."/>
            <person name="Sondergaard T.E."/>
            <person name="Sorensen J.L."/>
            <person name="Fitzpatrick D.A."/>
            <person name="Frisvad J.C."/>
            <person name="Nielsen K.L."/>
        </authorList>
    </citation>
    <scope>NUCLEOTIDE SEQUENCE</scope>
    <source>
        <strain evidence="1">IBT 23319</strain>
    </source>
</reference>
<comment type="caution">
    <text evidence="1">The sequence shown here is derived from an EMBL/GenBank/DDBJ whole genome shotgun (WGS) entry which is preliminary data.</text>
</comment>